<evidence type="ECO:0000259" key="1">
    <source>
        <dbReference type="PROSITE" id="PS50011"/>
    </source>
</evidence>
<dbReference type="HOGENOM" id="CLU_035264_4_1_1"/>
<dbReference type="GO" id="GO:0005524">
    <property type="term" value="F:ATP binding"/>
    <property type="evidence" value="ECO:0007669"/>
    <property type="project" value="InterPro"/>
</dbReference>
<dbReference type="OrthoDB" id="4062651at2759"/>
<dbReference type="AlphaFoldDB" id="W9C1S3"/>
<protein>
    <recommendedName>
        <fullName evidence="1">Protein kinase domain-containing protein</fullName>
    </recommendedName>
</protein>
<evidence type="ECO:0000313" key="2">
    <source>
        <dbReference type="EMBL" id="ESZ89678.1"/>
    </source>
</evidence>
<comment type="caution">
    <text evidence="2">The sequence shown here is derived from an EMBL/GenBank/DDBJ whole genome shotgun (WGS) entry which is preliminary data.</text>
</comment>
<feature type="domain" description="Protein kinase" evidence="1">
    <location>
        <begin position="1"/>
        <end position="119"/>
    </location>
</feature>
<dbReference type="EMBL" id="AYSA01000823">
    <property type="protein sequence ID" value="ESZ89678.1"/>
    <property type="molecule type" value="Genomic_DNA"/>
</dbReference>
<accession>W9C1S3</accession>
<proteinExistence type="predicted"/>
<keyword evidence="3" id="KW-1185">Reference proteome</keyword>
<dbReference type="InterPro" id="IPR000719">
    <property type="entry name" value="Prot_kinase_dom"/>
</dbReference>
<evidence type="ECO:0000313" key="3">
    <source>
        <dbReference type="Proteomes" id="UP000019487"/>
    </source>
</evidence>
<name>W9C1S3_SCLBF</name>
<dbReference type="STRING" id="1432307.W9C1S3"/>
<reference evidence="2 3" key="1">
    <citation type="journal article" date="2014" name="Genome Announc.">
        <title>Draft genome sequence of Sclerotinia borealis, a psychrophilic plant pathogenic fungus.</title>
        <authorList>
            <person name="Mardanov A.V."/>
            <person name="Beletsky A.V."/>
            <person name="Kadnikov V.V."/>
            <person name="Ignatov A.N."/>
            <person name="Ravin N.V."/>
        </authorList>
    </citation>
    <scope>NUCLEOTIDE SEQUENCE [LARGE SCALE GENOMIC DNA]</scope>
    <source>
        <strain evidence="3">F-4157</strain>
    </source>
</reference>
<gene>
    <name evidence="2" type="ORF">SBOR_9935</name>
</gene>
<dbReference type="PROSITE" id="PS50011">
    <property type="entry name" value="PROTEIN_KINASE_DOM"/>
    <property type="match status" value="1"/>
</dbReference>
<organism evidence="2 3">
    <name type="scientific">Sclerotinia borealis (strain F-4128)</name>
    <dbReference type="NCBI Taxonomy" id="1432307"/>
    <lineage>
        <taxon>Eukaryota</taxon>
        <taxon>Fungi</taxon>
        <taxon>Dikarya</taxon>
        <taxon>Ascomycota</taxon>
        <taxon>Pezizomycotina</taxon>
        <taxon>Leotiomycetes</taxon>
        <taxon>Helotiales</taxon>
        <taxon>Sclerotiniaceae</taxon>
        <taxon>Sclerotinia</taxon>
    </lineage>
</organism>
<dbReference type="Proteomes" id="UP000019487">
    <property type="component" value="Unassembled WGS sequence"/>
</dbReference>
<dbReference type="SUPFAM" id="SSF56112">
    <property type="entry name" value="Protein kinase-like (PK-like)"/>
    <property type="match status" value="1"/>
</dbReference>
<sequence length="119" mass="13344">MCCKSSDNAFWQGIKREFDCLRKVARSQRANSIRVPRLLGLVTLAETGMIISILEEYIPSVVLSDLSELGDEGIEASTERKKKWGAQVRETVDLLYDIGVIWGDGKPHNVLIHKETDNA</sequence>
<dbReference type="GO" id="GO:0004672">
    <property type="term" value="F:protein kinase activity"/>
    <property type="evidence" value="ECO:0007669"/>
    <property type="project" value="InterPro"/>
</dbReference>
<dbReference type="InterPro" id="IPR011009">
    <property type="entry name" value="Kinase-like_dom_sf"/>
</dbReference>